<evidence type="ECO:0000256" key="6">
    <source>
        <dbReference type="SAM" id="Phobius"/>
    </source>
</evidence>
<dbReference type="PANTHER" id="PTHR39087:SF2">
    <property type="entry name" value="UPF0104 MEMBRANE PROTEIN MJ1595"/>
    <property type="match status" value="1"/>
</dbReference>
<comment type="subcellular location">
    <subcellularLocation>
        <location evidence="1">Cell membrane</location>
        <topology evidence="1">Multi-pass membrane protein</topology>
    </subcellularLocation>
</comment>
<evidence type="ECO:0000256" key="4">
    <source>
        <dbReference type="ARBA" id="ARBA00022989"/>
    </source>
</evidence>
<evidence type="ECO:0000256" key="1">
    <source>
        <dbReference type="ARBA" id="ARBA00004651"/>
    </source>
</evidence>
<dbReference type="AlphaFoldDB" id="A0A381S1U9"/>
<dbReference type="Pfam" id="PF03706">
    <property type="entry name" value="LPG_synthase_TM"/>
    <property type="match status" value="1"/>
</dbReference>
<feature type="transmembrane region" description="Helical" evidence="6">
    <location>
        <begin position="80"/>
        <end position="97"/>
    </location>
</feature>
<keyword evidence="5 6" id="KW-0472">Membrane</keyword>
<evidence type="ECO:0000256" key="5">
    <source>
        <dbReference type="ARBA" id="ARBA00023136"/>
    </source>
</evidence>
<keyword evidence="4 6" id="KW-1133">Transmembrane helix</keyword>
<evidence type="ECO:0000256" key="2">
    <source>
        <dbReference type="ARBA" id="ARBA00022475"/>
    </source>
</evidence>
<dbReference type="EMBL" id="UINC01002571">
    <property type="protein sequence ID" value="SUZ98095.1"/>
    <property type="molecule type" value="Genomic_DNA"/>
</dbReference>
<keyword evidence="2" id="KW-1003">Cell membrane</keyword>
<organism evidence="7">
    <name type="scientific">marine metagenome</name>
    <dbReference type="NCBI Taxonomy" id="408172"/>
    <lineage>
        <taxon>unclassified sequences</taxon>
        <taxon>metagenomes</taxon>
        <taxon>ecological metagenomes</taxon>
    </lineage>
</organism>
<feature type="non-terminal residue" evidence="7">
    <location>
        <position position="114"/>
    </location>
</feature>
<dbReference type="GO" id="GO:0005886">
    <property type="term" value="C:plasma membrane"/>
    <property type="evidence" value="ECO:0007669"/>
    <property type="project" value="UniProtKB-SubCell"/>
</dbReference>
<name>A0A381S1U9_9ZZZZ</name>
<proteinExistence type="predicted"/>
<sequence length="114" mass="12914">MLSVILLIISVVIRAKRWQYILKPVEHIPLHPLFSSTMIGYFGNSILFFRLGELLRAYSVSVGRTLTVSQAFGTVMLERIIDAFTVVIILILLLPWIPMQNSVIRLSLIVFIGT</sequence>
<evidence type="ECO:0000256" key="3">
    <source>
        <dbReference type="ARBA" id="ARBA00022692"/>
    </source>
</evidence>
<accession>A0A381S1U9</accession>
<dbReference type="InterPro" id="IPR022791">
    <property type="entry name" value="L-PG_synthase/AglD"/>
</dbReference>
<dbReference type="PANTHER" id="PTHR39087">
    <property type="entry name" value="UPF0104 MEMBRANE PROTEIN MJ1595"/>
    <property type="match status" value="1"/>
</dbReference>
<reference evidence="7" key="1">
    <citation type="submission" date="2018-05" db="EMBL/GenBank/DDBJ databases">
        <authorList>
            <person name="Lanie J.A."/>
            <person name="Ng W.-L."/>
            <person name="Kazmierczak K.M."/>
            <person name="Andrzejewski T.M."/>
            <person name="Davidsen T.M."/>
            <person name="Wayne K.J."/>
            <person name="Tettelin H."/>
            <person name="Glass J.I."/>
            <person name="Rusch D."/>
            <person name="Podicherti R."/>
            <person name="Tsui H.-C.T."/>
            <person name="Winkler M.E."/>
        </authorList>
    </citation>
    <scope>NUCLEOTIDE SEQUENCE</scope>
</reference>
<keyword evidence="3 6" id="KW-0812">Transmembrane</keyword>
<protein>
    <submittedName>
        <fullName evidence="7">Uncharacterized protein</fullName>
    </submittedName>
</protein>
<evidence type="ECO:0000313" key="7">
    <source>
        <dbReference type="EMBL" id="SUZ98095.1"/>
    </source>
</evidence>
<gene>
    <name evidence="7" type="ORF">METZ01_LOCUS50949</name>
</gene>